<gene>
    <name evidence="1" type="ordered locus">Turpa_0966</name>
</gene>
<dbReference type="OrthoDB" id="150993at2"/>
<dbReference type="PATRIC" id="fig|869212.3.peg.942"/>
<dbReference type="Proteomes" id="UP000006048">
    <property type="component" value="Chromosome"/>
</dbReference>
<proteinExistence type="predicted"/>
<evidence type="ECO:0008006" key="3">
    <source>
        <dbReference type="Google" id="ProtNLM"/>
    </source>
</evidence>
<protein>
    <recommendedName>
        <fullName evidence="3">DUF2071 domain-containing protein</fullName>
    </recommendedName>
</protein>
<dbReference type="KEGG" id="tpx:Turpa_0966"/>
<dbReference type="PANTHER" id="PTHR39186">
    <property type="entry name" value="DUF2071 FAMILY PROTEIN"/>
    <property type="match status" value="1"/>
</dbReference>
<evidence type="ECO:0000313" key="1">
    <source>
        <dbReference type="EMBL" id="AFM11615.1"/>
    </source>
</evidence>
<dbReference type="InterPro" id="IPR018644">
    <property type="entry name" value="DUF2071"/>
</dbReference>
<organism evidence="1 2">
    <name type="scientific">Turneriella parva (strain ATCC BAA-1111 / DSM 21527 / NCTC 11395 / H)</name>
    <name type="common">Leptospira parva</name>
    <dbReference type="NCBI Taxonomy" id="869212"/>
    <lineage>
        <taxon>Bacteria</taxon>
        <taxon>Pseudomonadati</taxon>
        <taxon>Spirochaetota</taxon>
        <taxon>Spirochaetia</taxon>
        <taxon>Leptospirales</taxon>
        <taxon>Leptospiraceae</taxon>
        <taxon>Turneriella</taxon>
    </lineage>
</organism>
<dbReference type="Pfam" id="PF09844">
    <property type="entry name" value="DUF2071"/>
    <property type="match status" value="1"/>
</dbReference>
<accession>I4B2V8</accession>
<dbReference type="RefSeq" id="WP_014802133.1">
    <property type="nucleotide sequence ID" value="NC_018020.1"/>
</dbReference>
<dbReference type="PANTHER" id="PTHR39186:SF1">
    <property type="entry name" value="DUF2071 DOMAIN-CONTAINING PROTEIN"/>
    <property type="match status" value="1"/>
</dbReference>
<dbReference type="HOGENOM" id="CLU_102511_0_0_12"/>
<keyword evidence="2" id="KW-1185">Reference proteome</keyword>
<evidence type="ECO:0000313" key="2">
    <source>
        <dbReference type="Proteomes" id="UP000006048"/>
    </source>
</evidence>
<dbReference type="STRING" id="869212.Turpa_0966"/>
<dbReference type="AlphaFoldDB" id="I4B2V8"/>
<dbReference type="EMBL" id="CP002959">
    <property type="protein sequence ID" value="AFM11615.1"/>
    <property type="molecule type" value="Genomic_DNA"/>
</dbReference>
<name>I4B2V8_TURPD</name>
<sequence>MKRPFLTAKWQNLFMANYEVAQSLLEKFVPAGTELDLFQGKALVSLVAFQFQQTRVKGFKVPWHVNFPEINLRFYLKRVHEGELRRGVAFIREIVPRQAITLVANLLFNENYVTRKMAERVRVADNQLKAVYTFVEEDRTQTISAVSGIYPQNLKPGSLEDFITEHYYGYTGGQGQRTIEYRVEHPSWRTYTLQDYRVDVDFGAVYGEAWSRLTGMKPHSVLLAEGSDVSVYAGEKLT</sequence>
<reference evidence="1 2" key="1">
    <citation type="submission" date="2012-06" db="EMBL/GenBank/DDBJ databases">
        <title>The complete chromosome of genome of Turneriella parva DSM 21527.</title>
        <authorList>
            <consortium name="US DOE Joint Genome Institute (JGI-PGF)"/>
            <person name="Lucas S."/>
            <person name="Han J."/>
            <person name="Lapidus A."/>
            <person name="Bruce D."/>
            <person name="Goodwin L."/>
            <person name="Pitluck S."/>
            <person name="Peters L."/>
            <person name="Kyrpides N."/>
            <person name="Mavromatis K."/>
            <person name="Ivanova N."/>
            <person name="Mikhailova N."/>
            <person name="Chertkov O."/>
            <person name="Detter J.C."/>
            <person name="Tapia R."/>
            <person name="Han C."/>
            <person name="Land M."/>
            <person name="Hauser L."/>
            <person name="Markowitz V."/>
            <person name="Cheng J.-F."/>
            <person name="Hugenholtz P."/>
            <person name="Woyke T."/>
            <person name="Wu D."/>
            <person name="Gronow S."/>
            <person name="Wellnitz S."/>
            <person name="Brambilla E."/>
            <person name="Klenk H.-P."/>
            <person name="Eisen J.A."/>
        </authorList>
    </citation>
    <scope>NUCLEOTIDE SEQUENCE [LARGE SCALE GENOMIC DNA]</scope>
    <source>
        <strain evidence="2">ATCC BAA-1111 / DSM 21527 / NCTC 11395 / H</strain>
    </source>
</reference>